<dbReference type="EMBL" id="JBHSEK010000009">
    <property type="protein sequence ID" value="MFC4490866.1"/>
    <property type="molecule type" value="Genomic_DNA"/>
</dbReference>
<feature type="region of interest" description="Disordered" evidence="11">
    <location>
        <begin position="1"/>
        <end position="36"/>
    </location>
</feature>
<keyword evidence="9" id="KW-0472">Membrane</keyword>
<keyword evidence="10" id="KW-0998">Cell outer membrane</keyword>
<evidence type="ECO:0000256" key="3">
    <source>
        <dbReference type="ARBA" id="ARBA00022448"/>
    </source>
</evidence>
<comment type="subunit">
    <text evidence="2">Homotrimer.</text>
</comment>
<protein>
    <submittedName>
        <fullName evidence="13">Porin</fullName>
    </submittedName>
</protein>
<keyword evidence="4" id="KW-1134">Transmembrane beta strand</keyword>
<evidence type="ECO:0000256" key="5">
    <source>
        <dbReference type="ARBA" id="ARBA00022692"/>
    </source>
</evidence>
<evidence type="ECO:0000313" key="14">
    <source>
        <dbReference type="Proteomes" id="UP001595999"/>
    </source>
</evidence>
<proteinExistence type="predicted"/>
<evidence type="ECO:0000256" key="4">
    <source>
        <dbReference type="ARBA" id="ARBA00022452"/>
    </source>
</evidence>
<dbReference type="RefSeq" id="WP_331282524.1">
    <property type="nucleotide sequence ID" value="NZ_JAJOHW010000025.1"/>
</dbReference>
<evidence type="ECO:0000256" key="8">
    <source>
        <dbReference type="ARBA" id="ARBA00023114"/>
    </source>
</evidence>
<dbReference type="CDD" id="cd00342">
    <property type="entry name" value="gram_neg_porins"/>
    <property type="match status" value="1"/>
</dbReference>
<feature type="compositionally biased region" description="Low complexity" evidence="11">
    <location>
        <begin position="12"/>
        <end position="24"/>
    </location>
</feature>
<dbReference type="PANTHER" id="PTHR34501:SF9">
    <property type="entry name" value="MAJOR OUTER MEMBRANE PROTEIN P.IA"/>
    <property type="match status" value="1"/>
</dbReference>
<keyword evidence="3" id="KW-0813">Transport</keyword>
<dbReference type="Proteomes" id="UP001595999">
    <property type="component" value="Unassembled WGS sequence"/>
</dbReference>
<organism evidence="13 14">
    <name type="scientific">Chromobacterium aquaticum</name>
    <dbReference type="NCBI Taxonomy" id="467180"/>
    <lineage>
        <taxon>Bacteria</taxon>
        <taxon>Pseudomonadati</taxon>
        <taxon>Pseudomonadota</taxon>
        <taxon>Betaproteobacteria</taxon>
        <taxon>Neisseriales</taxon>
        <taxon>Chromobacteriaceae</taxon>
        <taxon>Chromobacterium</taxon>
    </lineage>
</organism>
<keyword evidence="7" id="KW-0406">Ion transport</keyword>
<keyword evidence="6" id="KW-0732">Signal</keyword>
<feature type="domain" description="Porin" evidence="12">
    <location>
        <begin position="38"/>
        <end position="328"/>
    </location>
</feature>
<comment type="subcellular location">
    <subcellularLocation>
        <location evidence="1">Cell outer membrane</location>
        <topology evidence="1">Multi-pass membrane protein</topology>
    </subcellularLocation>
</comment>
<dbReference type="Pfam" id="PF13609">
    <property type="entry name" value="Porin_4"/>
    <property type="match status" value="1"/>
</dbReference>
<accession>A0ABV8ZVM4</accession>
<sequence length="369" mass="39510">MRQGPVHDLASQPARTQTATPTPTHLRGGQAPGYASRTRVVDHVSRLGFKGREDLGNGNSALWQLESGLRHFEQGGVDDRGQNAAFATRNSFIGLEHAAIGRILLGHHDSAYKMFTGSGNPTLGTALMPNATANQFGPNAVNSRGEARLNNSLHYYSPNWNGFKLGATWAMDETRQGGGNAKRLSLGLGYVWRGLTLAAAWDRRYDTAIAPAGNTPPSAVAGKSLSYHSLAASYRFDTGTLIGGNYEWGRLDPPGGERLRQDDWLIALSQPFGAAELKLSYGQLGALKQLGAGTDGKDFRASQWLLGGGYRLSKTTQAFAYYTRIRNHAKASANFSVNPLYDQALGTPKASLSAGSDPQAMGLGLSIVF</sequence>
<keyword evidence="5" id="KW-0812">Transmembrane</keyword>
<evidence type="ECO:0000313" key="13">
    <source>
        <dbReference type="EMBL" id="MFC4490866.1"/>
    </source>
</evidence>
<keyword evidence="14" id="KW-1185">Reference proteome</keyword>
<comment type="caution">
    <text evidence="13">The sequence shown here is derived from an EMBL/GenBank/DDBJ whole genome shotgun (WGS) entry which is preliminary data.</text>
</comment>
<dbReference type="PANTHER" id="PTHR34501">
    <property type="entry name" value="PROTEIN YDDL-RELATED"/>
    <property type="match status" value="1"/>
</dbReference>
<evidence type="ECO:0000256" key="10">
    <source>
        <dbReference type="ARBA" id="ARBA00023237"/>
    </source>
</evidence>
<reference evidence="14" key="1">
    <citation type="journal article" date="2019" name="Int. J. Syst. Evol. Microbiol.">
        <title>The Global Catalogue of Microorganisms (GCM) 10K type strain sequencing project: providing services to taxonomists for standard genome sequencing and annotation.</title>
        <authorList>
            <consortium name="The Broad Institute Genomics Platform"/>
            <consortium name="The Broad Institute Genome Sequencing Center for Infectious Disease"/>
            <person name="Wu L."/>
            <person name="Ma J."/>
        </authorList>
    </citation>
    <scope>NUCLEOTIDE SEQUENCE [LARGE SCALE GENOMIC DNA]</scope>
    <source>
        <strain evidence="14">CGMCC 4.7608</strain>
    </source>
</reference>
<evidence type="ECO:0000256" key="1">
    <source>
        <dbReference type="ARBA" id="ARBA00004571"/>
    </source>
</evidence>
<dbReference type="PRINTS" id="PR00184">
    <property type="entry name" value="NEISSPPORIN"/>
</dbReference>
<evidence type="ECO:0000256" key="2">
    <source>
        <dbReference type="ARBA" id="ARBA00011233"/>
    </source>
</evidence>
<dbReference type="PRINTS" id="PR00182">
    <property type="entry name" value="ECOLNEIPORIN"/>
</dbReference>
<name>A0ABV8ZVM4_9NEIS</name>
<evidence type="ECO:0000256" key="6">
    <source>
        <dbReference type="ARBA" id="ARBA00022729"/>
    </source>
</evidence>
<evidence type="ECO:0000259" key="12">
    <source>
        <dbReference type="Pfam" id="PF13609"/>
    </source>
</evidence>
<dbReference type="InterPro" id="IPR023614">
    <property type="entry name" value="Porin_dom_sf"/>
</dbReference>
<evidence type="ECO:0000256" key="11">
    <source>
        <dbReference type="SAM" id="MobiDB-lite"/>
    </source>
</evidence>
<dbReference type="InterPro" id="IPR033900">
    <property type="entry name" value="Gram_neg_porin_domain"/>
</dbReference>
<dbReference type="InterPro" id="IPR002299">
    <property type="entry name" value="Porin_Neis"/>
</dbReference>
<gene>
    <name evidence="13" type="ORF">ACFO0R_14715</name>
</gene>
<dbReference type="InterPro" id="IPR050298">
    <property type="entry name" value="Gram-neg_bact_OMP"/>
</dbReference>
<evidence type="ECO:0000256" key="7">
    <source>
        <dbReference type="ARBA" id="ARBA00023065"/>
    </source>
</evidence>
<dbReference type="InterPro" id="IPR001702">
    <property type="entry name" value="Porin_Gram-ve"/>
</dbReference>
<dbReference type="Gene3D" id="2.40.160.10">
    <property type="entry name" value="Porin"/>
    <property type="match status" value="1"/>
</dbReference>
<dbReference type="SUPFAM" id="SSF56935">
    <property type="entry name" value="Porins"/>
    <property type="match status" value="1"/>
</dbReference>
<keyword evidence="8" id="KW-0626">Porin</keyword>
<evidence type="ECO:0000256" key="9">
    <source>
        <dbReference type="ARBA" id="ARBA00023136"/>
    </source>
</evidence>